<sequence length="232" mass="25862">MDISLRVIKEPRGFIRIIQCLMAILAFSTTAGFGTECSFSIKCGEDNEIEIPYEIGYPFSHSELEIPDDCGKEMMEMVLPINYSSAAKFFVATGVLSFLYGIGIMIVYIFCHQSYIDNTKLPVVDLGITAVLSVFWMAGSSAWAQGVTDLKYYLKPDILFTFFSICRKHSCEVDEYGSYGVLHGSLILGFANFLIWTCSLWFVYKETVFHSSEVPSQPPPQNQAAKGGVGRV</sequence>
<dbReference type="GO" id="GO:0008021">
    <property type="term" value="C:synaptic vesicle"/>
    <property type="evidence" value="ECO:0007669"/>
    <property type="project" value="InterPro"/>
</dbReference>
<evidence type="ECO:0000256" key="5">
    <source>
        <dbReference type="ARBA" id="ARBA00023136"/>
    </source>
</evidence>
<dbReference type="EMBL" id="CAXIEN010000091">
    <property type="protein sequence ID" value="CAL1276176.1"/>
    <property type="molecule type" value="Genomic_DNA"/>
</dbReference>
<keyword evidence="6" id="KW-0325">Glycoprotein</keyword>
<dbReference type="AlphaFoldDB" id="A0AAV1ZY91"/>
<feature type="transmembrane region" description="Helical" evidence="9">
    <location>
        <begin position="14"/>
        <end position="33"/>
    </location>
</feature>
<dbReference type="PANTHER" id="PTHR10306">
    <property type="entry name" value="SYNAPTOPHYSIN"/>
    <property type="match status" value="1"/>
</dbReference>
<dbReference type="Proteomes" id="UP001497382">
    <property type="component" value="Unassembled WGS sequence"/>
</dbReference>
<proteinExistence type="inferred from homology"/>
<keyword evidence="12" id="KW-1185">Reference proteome</keyword>
<comment type="caution">
    <text evidence="11">The sequence shown here is derived from an EMBL/GenBank/DDBJ whole genome shotgun (WGS) entry which is preliminary data.</text>
</comment>
<protein>
    <recommendedName>
        <fullName evidence="10">MARVEL domain-containing protein</fullName>
    </recommendedName>
</protein>
<feature type="transmembrane region" description="Helical" evidence="9">
    <location>
        <begin position="123"/>
        <end position="144"/>
    </location>
</feature>
<evidence type="ECO:0000256" key="6">
    <source>
        <dbReference type="ARBA" id="ARBA00023180"/>
    </source>
</evidence>
<dbReference type="GO" id="GO:0016020">
    <property type="term" value="C:membrane"/>
    <property type="evidence" value="ECO:0007669"/>
    <property type="project" value="UniProtKB-SubCell"/>
</dbReference>
<evidence type="ECO:0000256" key="4">
    <source>
        <dbReference type="ARBA" id="ARBA00022989"/>
    </source>
</evidence>
<gene>
    <name evidence="11" type="ORF">LARSCL_LOCUS8483</name>
</gene>
<evidence type="ECO:0000256" key="9">
    <source>
        <dbReference type="SAM" id="Phobius"/>
    </source>
</evidence>
<evidence type="ECO:0000313" key="12">
    <source>
        <dbReference type="Proteomes" id="UP001497382"/>
    </source>
</evidence>
<evidence type="ECO:0000313" key="11">
    <source>
        <dbReference type="EMBL" id="CAL1276176.1"/>
    </source>
</evidence>
<dbReference type="PRINTS" id="PR00220">
    <property type="entry name" value="SYNAPTOPHYSN"/>
</dbReference>
<feature type="region of interest" description="Disordered" evidence="8">
    <location>
        <begin position="212"/>
        <end position="232"/>
    </location>
</feature>
<comment type="subcellular location">
    <subcellularLocation>
        <location evidence="1">Membrane</location>
        <topology evidence="1">Multi-pass membrane protein</topology>
    </subcellularLocation>
</comment>
<evidence type="ECO:0000256" key="2">
    <source>
        <dbReference type="ARBA" id="ARBA00006476"/>
    </source>
</evidence>
<comment type="similarity">
    <text evidence="2">Belongs to the synaptophysin/synaptobrevin family.</text>
</comment>
<evidence type="ECO:0000256" key="8">
    <source>
        <dbReference type="SAM" id="MobiDB-lite"/>
    </source>
</evidence>
<evidence type="ECO:0000259" key="10">
    <source>
        <dbReference type="PROSITE" id="PS51225"/>
    </source>
</evidence>
<feature type="domain" description="MARVEL" evidence="10">
    <location>
        <begin position="7"/>
        <end position="208"/>
    </location>
</feature>
<dbReference type="Pfam" id="PF01284">
    <property type="entry name" value="MARVEL"/>
    <property type="match status" value="1"/>
</dbReference>
<organism evidence="11 12">
    <name type="scientific">Larinioides sclopetarius</name>
    <dbReference type="NCBI Taxonomy" id="280406"/>
    <lineage>
        <taxon>Eukaryota</taxon>
        <taxon>Metazoa</taxon>
        <taxon>Ecdysozoa</taxon>
        <taxon>Arthropoda</taxon>
        <taxon>Chelicerata</taxon>
        <taxon>Arachnida</taxon>
        <taxon>Araneae</taxon>
        <taxon>Araneomorphae</taxon>
        <taxon>Entelegynae</taxon>
        <taxon>Araneoidea</taxon>
        <taxon>Araneidae</taxon>
        <taxon>Larinioides</taxon>
    </lineage>
</organism>
<evidence type="ECO:0000256" key="1">
    <source>
        <dbReference type="ARBA" id="ARBA00004141"/>
    </source>
</evidence>
<keyword evidence="5 7" id="KW-0472">Membrane</keyword>
<dbReference type="InterPro" id="IPR008253">
    <property type="entry name" value="Marvel"/>
</dbReference>
<name>A0AAV1ZY91_9ARAC</name>
<accession>A0AAV1ZY91</accession>
<dbReference type="PROSITE" id="PS51225">
    <property type="entry name" value="MARVEL"/>
    <property type="match status" value="1"/>
</dbReference>
<dbReference type="PANTHER" id="PTHR10306:SF17">
    <property type="entry name" value="MARVEL DOMAIN-CONTAINING PROTEIN"/>
    <property type="match status" value="1"/>
</dbReference>
<evidence type="ECO:0000256" key="3">
    <source>
        <dbReference type="ARBA" id="ARBA00022692"/>
    </source>
</evidence>
<reference evidence="11 12" key="1">
    <citation type="submission" date="2024-04" db="EMBL/GenBank/DDBJ databases">
        <authorList>
            <person name="Rising A."/>
            <person name="Reimegard J."/>
            <person name="Sonavane S."/>
            <person name="Akerstrom W."/>
            <person name="Nylinder S."/>
            <person name="Hedman E."/>
            <person name="Kallberg Y."/>
        </authorList>
    </citation>
    <scope>NUCLEOTIDE SEQUENCE [LARGE SCALE GENOMIC DNA]</scope>
</reference>
<evidence type="ECO:0000256" key="7">
    <source>
        <dbReference type="PROSITE-ProRule" id="PRU00581"/>
    </source>
</evidence>
<feature type="transmembrane region" description="Helical" evidence="9">
    <location>
        <begin position="182"/>
        <end position="204"/>
    </location>
</feature>
<keyword evidence="4 9" id="KW-1133">Transmembrane helix</keyword>
<dbReference type="InterPro" id="IPR001285">
    <property type="entry name" value="Synaptophysin/porin"/>
</dbReference>
<keyword evidence="3 7" id="KW-0812">Transmembrane</keyword>
<feature type="transmembrane region" description="Helical" evidence="9">
    <location>
        <begin position="89"/>
        <end position="111"/>
    </location>
</feature>